<evidence type="ECO:0000256" key="1">
    <source>
        <dbReference type="SAM" id="Phobius"/>
    </source>
</evidence>
<feature type="transmembrane region" description="Helical" evidence="1">
    <location>
        <begin position="48"/>
        <end position="68"/>
    </location>
</feature>
<feature type="transmembrane region" description="Helical" evidence="1">
    <location>
        <begin position="195"/>
        <end position="214"/>
    </location>
</feature>
<protein>
    <submittedName>
        <fullName evidence="2">Uncharacterized protein</fullName>
    </submittedName>
</protein>
<feature type="transmembrane region" description="Helical" evidence="1">
    <location>
        <begin position="154"/>
        <end position="175"/>
    </location>
</feature>
<name>A0ABW5MUJ2_9FLAO</name>
<dbReference type="Proteomes" id="UP001597526">
    <property type="component" value="Unassembled WGS sequence"/>
</dbReference>
<keyword evidence="1" id="KW-0812">Transmembrane</keyword>
<keyword evidence="1" id="KW-1133">Transmembrane helix</keyword>
<keyword evidence="3" id="KW-1185">Reference proteome</keyword>
<comment type="caution">
    <text evidence="2">The sequence shown here is derived from an EMBL/GenBank/DDBJ whole genome shotgun (WGS) entry which is preliminary data.</text>
</comment>
<reference evidence="3" key="1">
    <citation type="journal article" date="2019" name="Int. J. Syst. Evol. Microbiol.">
        <title>The Global Catalogue of Microorganisms (GCM) 10K type strain sequencing project: providing services to taxonomists for standard genome sequencing and annotation.</title>
        <authorList>
            <consortium name="The Broad Institute Genomics Platform"/>
            <consortium name="The Broad Institute Genome Sequencing Center for Infectious Disease"/>
            <person name="Wu L."/>
            <person name="Ma J."/>
        </authorList>
    </citation>
    <scope>NUCLEOTIDE SEQUENCE [LARGE SCALE GENOMIC DNA]</scope>
    <source>
        <strain evidence="3">KCTC 52368</strain>
    </source>
</reference>
<proteinExistence type="predicted"/>
<accession>A0ABW5MUJ2</accession>
<dbReference type="RefSeq" id="WP_377765688.1">
    <property type="nucleotide sequence ID" value="NZ_JBHULB010000006.1"/>
</dbReference>
<organism evidence="2 3">
    <name type="scientific">Croceitalea marina</name>
    <dbReference type="NCBI Taxonomy" id="1775166"/>
    <lineage>
        <taxon>Bacteria</taxon>
        <taxon>Pseudomonadati</taxon>
        <taxon>Bacteroidota</taxon>
        <taxon>Flavobacteriia</taxon>
        <taxon>Flavobacteriales</taxon>
        <taxon>Flavobacteriaceae</taxon>
        <taxon>Croceitalea</taxon>
    </lineage>
</organism>
<dbReference type="EMBL" id="JBHULB010000006">
    <property type="protein sequence ID" value="MFD2586038.1"/>
    <property type="molecule type" value="Genomic_DNA"/>
</dbReference>
<evidence type="ECO:0000313" key="2">
    <source>
        <dbReference type="EMBL" id="MFD2586038.1"/>
    </source>
</evidence>
<gene>
    <name evidence="2" type="ORF">ACFSQJ_03805</name>
</gene>
<evidence type="ECO:0000313" key="3">
    <source>
        <dbReference type="Proteomes" id="UP001597526"/>
    </source>
</evidence>
<sequence length="328" mass="37595">MKTFATIILIIALFGILYFADFILSYGSCASAVEVLQWWWQNGGGHAAIIFFSFGLFAFVPLISKWLMLISQIIYGRPVEYVWIGSGFFRDTDYYYDLQDPEKKRFKVKKRVGEYDFNFTTSIDILYTCRHMLRYGSQPEHAERVLAHNLKSQLMLVIFQYPALVFGCLGMYEILAQHASSTDGASISYEIFKMPFLVLPIVHIVGLAIGHLALQRKIRSFKKQDNRKIKSCGLQPGDSIKVRLVKKARKRQSSGNKPFIVHYLGEWTDNEGITISIVFGFKMTWSLRDSIEKLNAIVRNRGQIECIVMPDYTIRPKILINGGNVTML</sequence>
<keyword evidence="1" id="KW-0472">Membrane</keyword>